<dbReference type="SUPFAM" id="SSF54695">
    <property type="entry name" value="POZ domain"/>
    <property type="match status" value="1"/>
</dbReference>
<name>A0A0N1H2H1_9EURO</name>
<evidence type="ECO:0000256" key="5">
    <source>
        <dbReference type="ARBA" id="ARBA00023136"/>
    </source>
</evidence>
<accession>A0A0N1H2H1</accession>
<dbReference type="GeneID" id="28732457"/>
<dbReference type="InterPro" id="IPR020846">
    <property type="entry name" value="MFS_dom"/>
</dbReference>
<dbReference type="PANTHER" id="PTHR23504">
    <property type="entry name" value="MAJOR FACILITATOR SUPERFAMILY DOMAIN-CONTAINING PROTEIN 10"/>
    <property type="match status" value="1"/>
</dbReference>
<keyword evidence="5 7" id="KW-0472">Membrane</keyword>
<keyword evidence="2" id="KW-0813">Transport</keyword>
<feature type="transmembrane region" description="Helical" evidence="7">
    <location>
        <begin position="197"/>
        <end position="217"/>
    </location>
</feature>
<feature type="transmembrane region" description="Helical" evidence="7">
    <location>
        <begin position="12"/>
        <end position="31"/>
    </location>
</feature>
<dbReference type="EMBL" id="LFJN01000040">
    <property type="protein sequence ID" value="KPI35424.1"/>
    <property type="molecule type" value="Genomic_DNA"/>
</dbReference>
<dbReference type="VEuPathDB" id="FungiDB:AB675_11705"/>
<evidence type="ECO:0000256" key="4">
    <source>
        <dbReference type="ARBA" id="ARBA00022989"/>
    </source>
</evidence>
<dbReference type="InterPro" id="IPR036259">
    <property type="entry name" value="MFS_trans_sf"/>
</dbReference>
<evidence type="ECO:0000259" key="8">
    <source>
        <dbReference type="PROSITE" id="PS50097"/>
    </source>
</evidence>
<keyword evidence="11" id="KW-1185">Reference proteome</keyword>
<feature type="transmembrane region" description="Helical" evidence="7">
    <location>
        <begin position="336"/>
        <end position="358"/>
    </location>
</feature>
<dbReference type="SUPFAM" id="SSF103473">
    <property type="entry name" value="MFS general substrate transporter"/>
    <property type="match status" value="1"/>
</dbReference>
<feature type="compositionally biased region" description="Basic and acidic residues" evidence="6">
    <location>
        <begin position="708"/>
        <end position="724"/>
    </location>
</feature>
<feature type="domain" description="BTB" evidence="8">
    <location>
        <begin position="458"/>
        <end position="530"/>
    </location>
</feature>
<evidence type="ECO:0000256" key="7">
    <source>
        <dbReference type="SAM" id="Phobius"/>
    </source>
</evidence>
<sequence length="724" mass="79220">MEPAKRKSILRVLFISLLLDLISFTFILPLFPSLLSFYRGLETHPTSALNQVLRYLNAYKKAFGLPVNEKYDIVLLGGALGSLFSLLQAIASPIIGKASDKYGRRTALLWSMCGNIASVALWCVAVNFRTFLLSRIVGGLSEGNVQLATAIATDISDESQRGSTMALVGACFSVAFTFGPALGAALANVTMVAANPFAVAAGFSLFLIVVETLYLYFCLPETRPAAKTEEKRSGSSTPKTKHTNQPLLLNLVHFFFLLPFSGMEFSLPFLIASEIFPGHPSPSKVNGRVLGVVGLIASLLQGSVVRRLPPLTVVRLGVISCTISFFMLSRVSSISGLYGAAVFLAVTSATVVTGLNSLGSFEAKETNRGQVLGALRSWGQLGRAMGPVLFCSLFWWAGRQTAYTVGGSCMLGVVALAFGTLKAPPLTPKAAEFNGTKQLNGRANGHAVKSQLLTSSIVDIYVGSESQHWPLHERLLCYHSPFFSRIFYADDKDPSKKSRGSKSYGLPDEDEYPFELLVGWLYSKAIRQPQQEKDLGPLLDLYLLAQKLEMQKLGEDVTELVREFYHQTSTYPGLRRVQYIYAETDEDNEMREMMVSSVARQLTTSDKIPVHWAKALQRNGQLAVDIIRAIQVGLSSAPSSPPCQKHISNTHPSKQWHLEERSIPDFRDASRTRGRQAGGFSAIEREGESLETDNTADTNLGVESLASDFDKSQINDSHIKSDDE</sequence>
<dbReference type="InterPro" id="IPR000210">
    <property type="entry name" value="BTB/POZ_dom"/>
</dbReference>
<feature type="transmembrane region" description="Helical" evidence="7">
    <location>
        <begin position="165"/>
        <end position="185"/>
    </location>
</feature>
<evidence type="ECO:0000313" key="10">
    <source>
        <dbReference type="EMBL" id="KPI35424.1"/>
    </source>
</evidence>
<feature type="transmembrane region" description="Helical" evidence="7">
    <location>
        <begin position="311"/>
        <end position="329"/>
    </location>
</feature>
<dbReference type="RefSeq" id="XP_017995387.1">
    <property type="nucleotide sequence ID" value="XM_018140576.1"/>
</dbReference>
<evidence type="ECO:0000256" key="3">
    <source>
        <dbReference type="ARBA" id="ARBA00022692"/>
    </source>
</evidence>
<dbReference type="PROSITE" id="PS50097">
    <property type="entry name" value="BTB"/>
    <property type="match status" value="1"/>
</dbReference>
<feature type="transmembrane region" description="Helical" evidence="7">
    <location>
        <begin position="251"/>
        <end position="273"/>
    </location>
</feature>
<feature type="domain" description="Major facilitator superfamily (MFS) profile" evidence="9">
    <location>
        <begin position="9"/>
        <end position="424"/>
    </location>
</feature>
<dbReference type="OrthoDB" id="196650at2759"/>
<proteinExistence type="predicted"/>
<dbReference type="PROSITE" id="PS00216">
    <property type="entry name" value="SUGAR_TRANSPORT_1"/>
    <property type="match status" value="1"/>
</dbReference>
<evidence type="ECO:0000256" key="2">
    <source>
        <dbReference type="ARBA" id="ARBA00022448"/>
    </source>
</evidence>
<feature type="transmembrane region" description="Helical" evidence="7">
    <location>
        <begin position="73"/>
        <end position="95"/>
    </location>
</feature>
<feature type="transmembrane region" description="Helical" evidence="7">
    <location>
        <begin position="285"/>
        <end position="305"/>
    </location>
</feature>
<dbReference type="InterPro" id="IPR011333">
    <property type="entry name" value="SKP1/BTB/POZ_sf"/>
</dbReference>
<dbReference type="Gene3D" id="1.20.1250.20">
    <property type="entry name" value="MFS general substrate transporter like domains"/>
    <property type="match status" value="1"/>
</dbReference>
<comment type="subcellular location">
    <subcellularLocation>
        <location evidence="1">Membrane</location>
        <topology evidence="1">Multi-pass membrane protein</topology>
    </subcellularLocation>
</comment>
<dbReference type="PANTHER" id="PTHR23504:SF31">
    <property type="entry name" value="MAJOR FACILITATOR SUPERFAMILY DOMAIN-CONTAINING PROTEIN 10"/>
    <property type="match status" value="1"/>
</dbReference>
<organism evidence="10 11">
    <name type="scientific">Cyphellophora attinorum</name>
    <dbReference type="NCBI Taxonomy" id="1664694"/>
    <lineage>
        <taxon>Eukaryota</taxon>
        <taxon>Fungi</taxon>
        <taxon>Dikarya</taxon>
        <taxon>Ascomycota</taxon>
        <taxon>Pezizomycotina</taxon>
        <taxon>Eurotiomycetes</taxon>
        <taxon>Chaetothyriomycetidae</taxon>
        <taxon>Chaetothyriales</taxon>
        <taxon>Cyphellophoraceae</taxon>
        <taxon>Cyphellophora</taxon>
    </lineage>
</organism>
<gene>
    <name evidence="10" type="ORF">AB675_11705</name>
</gene>
<evidence type="ECO:0000256" key="1">
    <source>
        <dbReference type="ARBA" id="ARBA00004141"/>
    </source>
</evidence>
<feature type="transmembrane region" description="Helical" evidence="7">
    <location>
        <begin position="403"/>
        <end position="421"/>
    </location>
</feature>
<dbReference type="SMART" id="SM00225">
    <property type="entry name" value="BTB"/>
    <property type="match status" value="1"/>
</dbReference>
<feature type="compositionally biased region" description="Basic and acidic residues" evidence="6">
    <location>
        <begin position="656"/>
        <end position="671"/>
    </location>
</feature>
<dbReference type="GO" id="GO:0016020">
    <property type="term" value="C:membrane"/>
    <property type="evidence" value="ECO:0007669"/>
    <property type="project" value="UniProtKB-SubCell"/>
</dbReference>
<protein>
    <submittedName>
        <fullName evidence="10">Major facilitator superfamily domain-containing protein 10</fullName>
    </submittedName>
</protein>
<keyword evidence="4 7" id="KW-1133">Transmembrane helix</keyword>
<evidence type="ECO:0000256" key="6">
    <source>
        <dbReference type="SAM" id="MobiDB-lite"/>
    </source>
</evidence>
<dbReference type="Pfam" id="PF07690">
    <property type="entry name" value="MFS_1"/>
    <property type="match status" value="1"/>
</dbReference>
<evidence type="ECO:0000259" key="9">
    <source>
        <dbReference type="PROSITE" id="PS50850"/>
    </source>
</evidence>
<evidence type="ECO:0000313" key="11">
    <source>
        <dbReference type="Proteomes" id="UP000038010"/>
    </source>
</evidence>
<dbReference type="Pfam" id="PF00651">
    <property type="entry name" value="BTB"/>
    <property type="match status" value="1"/>
</dbReference>
<dbReference type="Proteomes" id="UP000038010">
    <property type="component" value="Unassembled WGS sequence"/>
</dbReference>
<dbReference type="FunFam" id="1.20.1250.20:FF:000223">
    <property type="entry name" value="Major facilitator superfamily domain-containing protein"/>
    <property type="match status" value="1"/>
</dbReference>
<dbReference type="InterPro" id="IPR005829">
    <property type="entry name" value="Sugar_transporter_CS"/>
</dbReference>
<dbReference type="PROSITE" id="PS50850">
    <property type="entry name" value="MFS"/>
    <property type="match status" value="1"/>
</dbReference>
<reference evidence="10 11" key="1">
    <citation type="submission" date="2015-06" db="EMBL/GenBank/DDBJ databases">
        <title>Draft genome of the ant-associated black yeast Phialophora attae CBS 131958.</title>
        <authorList>
            <person name="Moreno L.F."/>
            <person name="Stielow B.J."/>
            <person name="de Hoog S."/>
            <person name="Vicente V.A."/>
            <person name="Weiss V.A."/>
            <person name="de Vries M."/>
            <person name="Cruz L.M."/>
            <person name="Souza E.M."/>
        </authorList>
    </citation>
    <scope>NUCLEOTIDE SEQUENCE [LARGE SCALE GENOMIC DNA]</scope>
    <source>
        <strain evidence="10 11">CBS 131958</strain>
    </source>
</reference>
<keyword evidence="3 7" id="KW-0812">Transmembrane</keyword>
<dbReference type="InterPro" id="IPR011701">
    <property type="entry name" value="MFS"/>
</dbReference>
<dbReference type="AlphaFoldDB" id="A0A0N1H2H1"/>
<feature type="region of interest" description="Disordered" evidence="6">
    <location>
        <begin position="635"/>
        <end position="724"/>
    </location>
</feature>
<dbReference type="GO" id="GO:0022857">
    <property type="term" value="F:transmembrane transporter activity"/>
    <property type="evidence" value="ECO:0007669"/>
    <property type="project" value="InterPro"/>
</dbReference>
<dbReference type="Gene3D" id="3.30.710.10">
    <property type="entry name" value="Potassium Channel Kv1.1, Chain A"/>
    <property type="match status" value="1"/>
</dbReference>
<comment type="caution">
    <text evidence="10">The sequence shown here is derived from an EMBL/GenBank/DDBJ whole genome shotgun (WGS) entry which is preliminary data.</text>
</comment>